<dbReference type="RefSeq" id="WP_157171326.1">
    <property type="nucleotide sequence ID" value="NZ_CAWPHS010000001.1"/>
</dbReference>
<dbReference type="Proteomes" id="UP000523447">
    <property type="component" value="Unassembled WGS sequence"/>
</dbReference>
<organism evidence="2 3">
    <name type="scientific">Nocardia veterana</name>
    <dbReference type="NCBI Taxonomy" id="132249"/>
    <lineage>
        <taxon>Bacteria</taxon>
        <taxon>Bacillati</taxon>
        <taxon>Actinomycetota</taxon>
        <taxon>Actinomycetes</taxon>
        <taxon>Mycobacteriales</taxon>
        <taxon>Nocardiaceae</taxon>
        <taxon>Nocardia</taxon>
    </lineage>
</organism>
<keyword evidence="3" id="KW-1185">Reference proteome</keyword>
<protein>
    <submittedName>
        <fullName evidence="2">Uncharacterized protein</fullName>
    </submittedName>
</protein>
<dbReference type="AlphaFoldDB" id="A0A7X6LTI0"/>
<feature type="region of interest" description="Disordered" evidence="1">
    <location>
        <begin position="227"/>
        <end position="251"/>
    </location>
</feature>
<proteinExistence type="predicted"/>
<accession>A0A7X6LTI0</accession>
<evidence type="ECO:0000313" key="2">
    <source>
        <dbReference type="EMBL" id="NKY84288.1"/>
    </source>
</evidence>
<evidence type="ECO:0000313" key="3">
    <source>
        <dbReference type="Proteomes" id="UP000523447"/>
    </source>
</evidence>
<name>A0A7X6LTI0_9NOCA</name>
<sequence length="251" mass="28078">MSFFYDIYFPRSNVARALRRLAVSASRPWERNVVQIPGGEQIALPFAGVERVDDNTVSMWLSVDVDIDREIARMNRLDDEFPGGLIEVDGQFYKHRADLDSKGVLDAWDYGVYEQLERGLLVPAGTSSVSVYLKVDFVSGRDPCAARLHVWSWSKATHRLFYESTSFHNLFAGLVADVEAVFWGQGTDLDDDQLVHWFDGRPVPGVKVALTGSTTWDEVRMALTAPGRSAAHRAATHDPRRTRHTDSGPPG</sequence>
<gene>
    <name evidence="2" type="ORF">HGA07_01445</name>
</gene>
<dbReference type="EMBL" id="JAAXPE010000001">
    <property type="protein sequence ID" value="NKY84288.1"/>
    <property type="molecule type" value="Genomic_DNA"/>
</dbReference>
<evidence type="ECO:0000256" key="1">
    <source>
        <dbReference type="SAM" id="MobiDB-lite"/>
    </source>
</evidence>
<comment type="caution">
    <text evidence="2">The sequence shown here is derived from an EMBL/GenBank/DDBJ whole genome shotgun (WGS) entry which is preliminary data.</text>
</comment>
<reference evidence="2 3" key="1">
    <citation type="submission" date="2020-04" db="EMBL/GenBank/DDBJ databases">
        <title>MicrobeNet Type strains.</title>
        <authorList>
            <person name="Nicholson A.C."/>
        </authorList>
    </citation>
    <scope>NUCLEOTIDE SEQUENCE [LARGE SCALE GENOMIC DNA]</scope>
    <source>
        <strain evidence="2 3">DSM 44445</strain>
    </source>
</reference>